<keyword evidence="4" id="KW-0804">Transcription</keyword>
<dbReference type="EMBL" id="FPBH01000013">
    <property type="protein sequence ID" value="SFU18072.1"/>
    <property type="molecule type" value="Genomic_DNA"/>
</dbReference>
<evidence type="ECO:0000256" key="2">
    <source>
        <dbReference type="ARBA" id="ARBA00023015"/>
    </source>
</evidence>
<dbReference type="GO" id="GO:0003677">
    <property type="term" value="F:DNA binding"/>
    <property type="evidence" value="ECO:0007669"/>
    <property type="project" value="UniProtKB-KW"/>
</dbReference>
<evidence type="ECO:0000313" key="7">
    <source>
        <dbReference type="EMBL" id="CAE6733555.1"/>
    </source>
</evidence>
<keyword evidence="2" id="KW-0805">Transcription regulation</keyword>
<dbReference type="PRINTS" id="PR00040">
    <property type="entry name" value="HTHMERR"/>
</dbReference>
<dbReference type="SMART" id="SM00422">
    <property type="entry name" value="HTH_MERR"/>
    <property type="match status" value="1"/>
</dbReference>
<dbReference type="GO" id="GO:0003700">
    <property type="term" value="F:DNA-binding transcription factor activity"/>
    <property type="evidence" value="ECO:0007669"/>
    <property type="project" value="InterPro"/>
</dbReference>
<dbReference type="InterPro" id="IPR000551">
    <property type="entry name" value="MerR-type_HTH_dom"/>
</dbReference>
<feature type="coiled-coil region" evidence="5">
    <location>
        <begin position="79"/>
        <end position="106"/>
    </location>
</feature>
<dbReference type="Pfam" id="PF13411">
    <property type="entry name" value="MerR_1"/>
    <property type="match status" value="1"/>
</dbReference>
<sequence>MRIGELAEKTGLAPSAIRFYEQSGLLPEPERSPNGYRVYSEQAIGRLRVVQLAQNLGFPLDRLREAFSGDELYPKEDLLHKLDTRLEEIEQLMTALRLQRKTLRTLRTTLSEAWAQGKCVDGEELANQLLAQQQEPSRRSKTRHE</sequence>
<accession>A0A1I7E2A4</accession>
<reference evidence="7 10" key="2">
    <citation type="submission" date="2021-02" db="EMBL/GenBank/DDBJ databases">
        <authorList>
            <person name="Vanwijnsberghe S."/>
        </authorList>
    </citation>
    <scope>NUCLEOTIDE SEQUENCE [LARGE SCALE GENOMIC DNA]</scope>
    <source>
        <strain evidence="7 10">R-69658</strain>
    </source>
</reference>
<evidence type="ECO:0000313" key="9">
    <source>
        <dbReference type="Proteomes" id="UP000198844"/>
    </source>
</evidence>
<evidence type="ECO:0000313" key="10">
    <source>
        <dbReference type="Proteomes" id="UP000674425"/>
    </source>
</evidence>
<protein>
    <submittedName>
        <fullName evidence="8">DNA-binding transcriptional regulator, MerR family</fullName>
    </submittedName>
</protein>
<dbReference type="RefSeq" id="WP_093636851.1">
    <property type="nucleotide sequence ID" value="NZ_CAJNAU010000013.1"/>
</dbReference>
<dbReference type="Gene3D" id="1.10.1660.10">
    <property type="match status" value="1"/>
</dbReference>
<dbReference type="PROSITE" id="PS50937">
    <property type="entry name" value="HTH_MERR_2"/>
    <property type="match status" value="1"/>
</dbReference>
<proteinExistence type="predicted"/>
<dbReference type="InterPro" id="IPR047057">
    <property type="entry name" value="MerR_fam"/>
</dbReference>
<dbReference type="EMBL" id="CAJNAU010000013">
    <property type="protein sequence ID" value="CAE6733555.1"/>
    <property type="molecule type" value="Genomic_DNA"/>
</dbReference>
<keyword evidence="1" id="KW-0678">Repressor</keyword>
<evidence type="ECO:0000256" key="3">
    <source>
        <dbReference type="ARBA" id="ARBA00023125"/>
    </source>
</evidence>
<evidence type="ECO:0000259" key="6">
    <source>
        <dbReference type="PROSITE" id="PS50937"/>
    </source>
</evidence>
<keyword evidence="3 8" id="KW-0238">DNA-binding</keyword>
<dbReference type="SUPFAM" id="SSF46955">
    <property type="entry name" value="Putative DNA-binding domain"/>
    <property type="match status" value="1"/>
</dbReference>
<name>A0A1I7E2A4_9BURK</name>
<dbReference type="PANTHER" id="PTHR30204:SF69">
    <property type="entry name" value="MERR-FAMILY TRANSCRIPTIONAL REGULATOR"/>
    <property type="match status" value="1"/>
</dbReference>
<evidence type="ECO:0000256" key="1">
    <source>
        <dbReference type="ARBA" id="ARBA00022491"/>
    </source>
</evidence>
<organism evidence="8 9">
    <name type="scientific">Paraburkholderia aspalathi</name>
    <dbReference type="NCBI Taxonomy" id="1324617"/>
    <lineage>
        <taxon>Bacteria</taxon>
        <taxon>Pseudomonadati</taxon>
        <taxon>Pseudomonadota</taxon>
        <taxon>Betaproteobacteria</taxon>
        <taxon>Burkholderiales</taxon>
        <taxon>Burkholderiaceae</taxon>
        <taxon>Paraburkholderia</taxon>
    </lineage>
</organism>
<dbReference type="Proteomes" id="UP000198844">
    <property type="component" value="Unassembled WGS sequence"/>
</dbReference>
<gene>
    <name evidence="7" type="ORF">R69658_01927</name>
    <name evidence="8" type="ORF">SAMN05192563_101390</name>
</gene>
<feature type="domain" description="HTH merR-type" evidence="6">
    <location>
        <begin position="1"/>
        <end position="69"/>
    </location>
</feature>
<dbReference type="OrthoDB" id="5297305at2"/>
<dbReference type="InterPro" id="IPR009061">
    <property type="entry name" value="DNA-bd_dom_put_sf"/>
</dbReference>
<evidence type="ECO:0000256" key="5">
    <source>
        <dbReference type="SAM" id="Coils"/>
    </source>
</evidence>
<keyword evidence="5" id="KW-0175">Coiled coil</keyword>
<reference evidence="8 9" key="1">
    <citation type="submission" date="2016-10" db="EMBL/GenBank/DDBJ databases">
        <authorList>
            <person name="de Groot N.N."/>
        </authorList>
    </citation>
    <scope>NUCLEOTIDE SEQUENCE [LARGE SCALE GENOMIC DNA]</scope>
    <source>
        <strain evidence="8 9">LMG 27731</strain>
    </source>
</reference>
<dbReference type="AlphaFoldDB" id="A0A1I7E2A4"/>
<dbReference type="PROSITE" id="PS00552">
    <property type="entry name" value="HTH_MERR_1"/>
    <property type="match status" value="1"/>
</dbReference>
<dbReference type="PANTHER" id="PTHR30204">
    <property type="entry name" value="REDOX-CYCLING DRUG-SENSING TRANSCRIPTIONAL ACTIVATOR SOXR"/>
    <property type="match status" value="1"/>
</dbReference>
<dbReference type="Proteomes" id="UP000674425">
    <property type="component" value="Unassembled WGS sequence"/>
</dbReference>
<evidence type="ECO:0000256" key="4">
    <source>
        <dbReference type="ARBA" id="ARBA00023163"/>
    </source>
</evidence>
<evidence type="ECO:0000313" key="8">
    <source>
        <dbReference type="EMBL" id="SFU18072.1"/>
    </source>
</evidence>
<keyword evidence="10" id="KW-1185">Reference proteome</keyword>